<keyword evidence="2" id="KW-0677">Repeat</keyword>
<reference evidence="3" key="1">
    <citation type="submission" date="2018-05" db="EMBL/GenBank/DDBJ databases">
        <authorList>
            <person name="Lanie J.A."/>
            <person name="Ng W.-L."/>
            <person name="Kazmierczak K.M."/>
            <person name="Andrzejewski T.M."/>
            <person name="Davidsen T.M."/>
            <person name="Wayne K.J."/>
            <person name="Tettelin H."/>
            <person name="Glass J.I."/>
            <person name="Rusch D."/>
            <person name="Podicherti R."/>
            <person name="Tsui H.-C.T."/>
            <person name="Winkler M.E."/>
        </authorList>
    </citation>
    <scope>NUCLEOTIDE SEQUENCE</scope>
</reference>
<dbReference type="PANTHER" id="PTHR24412">
    <property type="entry name" value="KELCH PROTEIN"/>
    <property type="match status" value="1"/>
</dbReference>
<evidence type="ECO:0000256" key="1">
    <source>
        <dbReference type="ARBA" id="ARBA00022441"/>
    </source>
</evidence>
<dbReference type="InterPro" id="IPR006652">
    <property type="entry name" value="Kelch_1"/>
</dbReference>
<dbReference type="Pfam" id="PF01344">
    <property type="entry name" value="Kelch_1"/>
    <property type="match status" value="1"/>
</dbReference>
<dbReference type="PANTHER" id="PTHR24412:SF489">
    <property type="entry name" value="RING FINGER DOMAIN AND KELCH REPEAT-CONTAINING PROTEIN DDB_G0271372"/>
    <property type="match status" value="1"/>
</dbReference>
<proteinExistence type="predicted"/>
<evidence type="ECO:0000256" key="2">
    <source>
        <dbReference type="ARBA" id="ARBA00022737"/>
    </source>
</evidence>
<dbReference type="SUPFAM" id="SSF117281">
    <property type="entry name" value="Kelch motif"/>
    <property type="match status" value="1"/>
</dbReference>
<evidence type="ECO:0000313" key="3">
    <source>
        <dbReference type="EMBL" id="SVB92696.1"/>
    </source>
</evidence>
<name>A0A382HZD0_9ZZZZ</name>
<protein>
    <submittedName>
        <fullName evidence="3">Uncharacterized protein</fullName>
    </submittedName>
</protein>
<gene>
    <name evidence="3" type="ORF">METZ01_LOCUS245550</name>
</gene>
<dbReference type="InterPro" id="IPR015915">
    <property type="entry name" value="Kelch-typ_b-propeller"/>
</dbReference>
<dbReference type="Gene3D" id="2.120.10.80">
    <property type="entry name" value="Kelch-type beta propeller"/>
    <property type="match status" value="1"/>
</dbReference>
<sequence>MKKIVIALFTLSICLASGNIKKQMDDLMRSLQYKYQISGPEDLYKLKTQQTPQHGRTASRDMEDLVGDWMMEEENMELFVTVGSDQSIPDPFSTMGLVEADGSVIATTNDFETDLNYLMIGLFGDDGPDCNMNCEGEYNDYMDYGIDFSDDYCECCHEDYPIDEICEDDRSRSRDDHYGGSLEFESIADMNYGRYGAAYATDGNFVYAICGADWDSVEQTTVFHTHSERYNPDDDSWEVFGENLLQRRYTTAEYVDGSIYVFNGIIGNSASDTVEIINTTTGEVTYSATNPYPVSYGGSAVWNDKIYIFGG</sequence>
<accession>A0A382HZD0</accession>
<organism evidence="3">
    <name type="scientific">marine metagenome</name>
    <dbReference type="NCBI Taxonomy" id="408172"/>
    <lineage>
        <taxon>unclassified sequences</taxon>
        <taxon>metagenomes</taxon>
        <taxon>ecological metagenomes</taxon>
    </lineage>
</organism>
<dbReference type="EMBL" id="UINC01064226">
    <property type="protein sequence ID" value="SVB92696.1"/>
    <property type="molecule type" value="Genomic_DNA"/>
</dbReference>
<dbReference type="AlphaFoldDB" id="A0A382HZD0"/>
<feature type="non-terminal residue" evidence="3">
    <location>
        <position position="311"/>
    </location>
</feature>
<keyword evidence="1" id="KW-0880">Kelch repeat</keyword>